<accession>A0ABT8MP12</accession>
<dbReference type="Proteomes" id="UP001172054">
    <property type="component" value="Unassembled WGS sequence"/>
</dbReference>
<name>A0ABT8MP12_9BACL</name>
<protein>
    <submittedName>
        <fullName evidence="1">Uncharacterized protein</fullName>
    </submittedName>
</protein>
<organism evidence="1 2">
    <name type="scientific">Planococcus liqunii</name>
    <dbReference type="NCBI Taxonomy" id="3058394"/>
    <lineage>
        <taxon>Bacteria</taxon>
        <taxon>Bacillati</taxon>
        <taxon>Bacillota</taxon>
        <taxon>Bacilli</taxon>
        <taxon>Bacillales</taxon>
        <taxon>Caryophanaceae</taxon>
        <taxon>Planococcus</taxon>
    </lineage>
</organism>
<proteinExistence type="predicted"/>
<dbReference type="RefSeq" id="WP_301725527.1">
    <property type="nucleotide sequence ID" value="NZ_JAUJWW010000001.1"/>
</dbReference>
<reference evidence="1 2" key="1">
    <citation type="submission" date="2023-06" db="EMBL/GenBank/DDBJ databases">
        <title>Novel species in genus Planococcus.</title>
        <authorList>
            <person name="Ning S."/>
        </authorList>
    </citation>
    <scope>NUCLEOTIDE SEQUENCE [LARGE SCALE GENOMIC DNA]</scope>
    <source>
        <strain evidence="1 2">N064</strain>
    </source>
</reference>
<sequence length="70" mass="7767">MQRINTGTIQYAATSGLKNIVMSLAVCLLVPAAEPNGKCLDERNIDLEQEKPIEFRQPVNGDIGFAFIRF</sequence>
<evidence type="ECO:0000313" key="1">
    <source>
        <dbReference type="EMBL" id="MDN7226499.1"/>
    </source>
</evidence>
<dbReference type="EMBL" id="JAUJWW010000001">
    <property type="protein sequence ID" value="MDN7226499.1"/>
    <property type="molecule type" value="Genomic_DNA"/>
</dbReference>
<comment type="caution">
    <text evidence="1">The sequence shown here is derived from an EMBL/GenBank/DDBJ whole genome shotgun (WGS) entry which is preliminary data.</text>
</comment>
<keyword evidence="2" id="KW-1185">Reference proteome</keyword>
<gene>
    <name evidence="1" type="ORF">QWY15_04240</name>
</gene>
<evidence type="ECO:0000313" key="2">
    <source>
        <dbReference type="Proteomes" id="UP001172054"/>
    </source>
</evidence>